<reference evidence="3" key="1">
    <citation type="submission" date="2016-10" db="EMBL/GenBank/DDBJ databases">
        <authorList>
            <person name="Varghese N."/>
            <person name="Submissions S."/>
        </authorList>
    </citation>
    <scope>NUCLEOTIDE SEQUENCE [LARGE SCALE GENOMIC DNA]</scope>
    <source>
        <strain evidence="3">DSM 44675</strain>
    </source>
</reference>
<name>A0A1H7QH10_9NOCA</name>
<dbReference type="RefSeq" id="WP_072751283.1">
    <property type="nucleotide sequence ID" value="NZ_FOAW01000009.1"/>
</dbReference>
<dbReference type="Proteomes" id="UP000198677">
    <property type="component" value="Unassembled WGS sequence"/>
</dbReference>
<protein>
    <recommendedName>
        <fullName evidence="4">DUF2784 domain-containing protein</fullName>
    </recommendedName>
</protein>
<feature type="transmembrane region" description="Helical" evidence="1">
    <location>
        <begin position="12"/>
        <end position="29"/>
    </location>
</feature>
<keyword evidence="3" id="KW-1185">Reference proteome</keyword>
<evidence type="ECO:0008006" key="4">
    <source>
        <dbReference type="Google" id="ProtNLM"/>
    </source>
</evidence>
<feature type="transmembrane region" description="Helical" evidence="1">
    <location>
        <begin position="94"/>
        <end position="112"/>
    </location>
</feature>
<dbReference type="InterPro" id="IPR021218">
    <property type="entry name" value="DUF2784"/>
</dbReference>
<dbReference type="OrthoDB" id="370375at2"/>
<sequence>MVFRVLAEATMTVHFAFLVYVVAGGFLAWRWPWAIWPHLVLAGWGFSTIVFGFDCPLTHLENWARHEAGEQGLRTGFIDTYLTGVVYPERYTTLLQMLAGLVVLVSWAGFLVRRRRPAPARVTAPN</sequence>
<evidence type="ECO:0000256" key="1">
    <source>
        <dbReference type="SAM" id="Phobius"/>
    </source>
</evidence>
<accession>A0A1H7QH10</accession>
<gene>
    <name evidence="2" type="ORF">SAMN05444583_109176</name>
</gene>
<evidence type="ECO:0000313" key="3">
    <source>
        <dbReference type="Proteomes" id="UP000198677"/>
    </source>
</evidence>
<keyword evidence="1" id="KW-0472">Membrane</keyword>
<dbReference type="EMBL" id="FOAW01000009">
    <property type="protein sequence ID" value="SEL47390.1"/>
    <property type="molecule type" value="Genomic_DNA"/>
</dbReference>
<organism evidence="2 3">
    <name type="scientific">Rhodococcus maanshanensis</name>
    <dbReference type="NCBI Taxonomy" id="183556"/>
    <lineage>
        <taxon>Bacteria</taxon>
        <taxon>Bacillati</taxon>
        <taxon>Actinomycetota</taxon>
        <taxon>Actinomycetes</taxon>
        <taxon>Mycobacteriales</taxon>
        <taxon>Nocardiaceae</taxon>
        <taxon>Rhodococcus</taxon>
    </lineage>
</organism>
<proteinExistence type="predicted"/>
<keyword evidence="1" id="KW-0812">Transmembrane</keyword>
<evidence type="ECO:0000313" key="2">
    <source>
        <dbReference type="EMBL" id="SEL47390.1"/>
    </source>
</evidence>
<dbReference type="Pfam" id="PF10861">
    <property type="entry name" value="DUF2784"/>
    <property type="match status" value="1"/>
</dbReference>
<dbReference type="AlphaFoldDB" id="A0A1H7QH10"/>
<keyword evidence="1" id="KW-1133">Transmembrane helix</keyword>